<gene>
    <name evidence="7" type="ORF">CSA55_04070</name>
</gene>
<dbReference type="GO" id="GO:0005524">
    <property type="term" value="F:ATP binding"/>
    <property type="evidence" value="ECO:0007669"/>
    <property type="project" value="UniProtKB-KW"/>
</dbReference>
<sequence>MIGVAGGSNSGKTTIADRLASAFGEGEVAVMKLDSYYIERDHEPVEVRAQANYDHPDAFDWALLNDHLAAIAAGATIEVPIYDYTIHNRSSECELVRPSRVVIVEGILVLWEQQLRSRFDLKVFVDTPADIRIIRRLRRDVAERGRTPESILSQYLDTVRPAHEQFIEPSKRHADLILPEGGMNHPGIDVLLARVRELVAS</sequence>
<dbReference type="PANTHER" id="PTHR10285">
    <property type="entry name" value="URIDINE KINASE"/>
    <property type="match status" value="1"/>
</dbReference>
<dbReference type="EMBL" id="PDSL01000053">
    <property type="protein sequence ID" value="PIE32124.1"/>
    <property type="molecule type" value="Genomic_DNA"/>
</dbReference>
<reference evidence="7 8" key="1">
    <citation type="submission" date="2017-10" db="EMBL/GenBank/DDBJ databases">
        <title>Novel microbial diversity and functional potential in the marine mammal oral microbiome.</title>
        <authorList>
            <person name="Dudek N.K."/>
            <person name="Sun C.L."/>
            <person name="Burstein D."/>
            <person name="Kantor R.S."/>
            <person name="Aliaga Goltsman D.S."/>
            <person name="Bik E.M."/>
            <person name="Thomas B.C."/>
            <person name="Banfield J.F."/>
            <person name="Relman D.A."/>
        </authorList>
    </citation>
    <scope>NUCLEOTIDE SEQUENCE [LARGE SCALE GENOMIC DNA]</scope>
    <source>
        <strain evidence="7">DOLJORAL78_61_10</strain>
    </source>
</reference>
<keyword evidence="5" id="KW-0963">Cytoplasm</keyword>
<comment type="pathway">
    <text evidence="5">Pyrimidine metabolism; CTP biosynthesis via salvage pathway; CTP from cytidine: step 1/3.</text>
</comment>
<comment type="caution">
    <text evidence="7">The sequence shown here is derived from an EMBL/GenBank/DDBJ whole genome shotgun (WGS) entry which is preliminary data.</text>
</comment>
<dbReference type="UniPathway" id="UPA00579">
    <property type="reaction ID" value="UER00640"/>
</dbReference>
<evidence type="ECO:0000259" key="6">
    <source>
        <dbReference type="Pfam" id="PF00485"/>
    </source>
</evidence>
<dbReference type="NCBIfam" id="NF004018">
    <property type="entry name" value="PRK05480.1"/>
    <property type="match status" value="1"/>
</dbReference>
<dbReference type="GO" id="GO:0043771">
    <property type="term" value="F:cytidine kinase activity"/>
    <property type="evidence" value="ECO:0007669"/>
    <property type="project" value="RHEA"/>
</dbReference>
<dbReference type="NCBIfam" id="TIGR00235">
    <property type="entry name" value="udk"/>
    <property type="match status" value="1"/>
</dbReference>
<comment type="subcellular location">
    <subcellularLocation>
        <location evidence="5">Cytoplasm</location>
    </subcellularLocation>
</comment>
<comment type="similarity">
    <text evidence="5">Belongs to the uridine kinase family.</text>
</comment>
<accession>A0A2G6K8Y6</accession>
<dbReference type="InterPro" id="IPR006083">
    <property type="entry name" value="PRK/URK"/>
</dbReference>
<evidence type="ECO:0000313" key="7">
    <source>
        <dbReference type="EMBL" id="PIE32124.1"/>
    </source>
</evidence>
<organism evidence="7 8">
    <name type="scientific">Ilumatobacter coccineus</name>
    <dbReference type="NCBI Taxonomy" id="467094"/>
    <lineage>
        <taxon>Bacteria</taxon>
        <taxon>Bacillati</taxon>
        <taxon>Actinomycetota</taxon>
        <taxon>Acidimicrobiia</taxon>
        <taxon>Acidimicrobiales</taxon>
        <taxon>Ilumatobacteraceae</taxon>
        <taxon>Ilumatobacter</taxon>
    </lineage>
</organism>
<dbReference type="GO" id="GO:0044211">
    <property type="term" value="P:CTP salvage"/>
    <property type="evidence" value="ECO:0007669"/>
    <property type="project" value="UniProtKB-UniPathway"/>
</dbReference>
<keyword evidence="3 5" id="KW-0547">Nucleotide-binding</keyword>
<comment type="catalytic activity">
    <reaction evidence="5">
        <text>cytidine + ATP = CMP + ADP + H(+)</text>
        <dbReference type="Rhea" id="RHEA:24674"/>
        <dbReference type="ChEBI" id="CHEBI:15378"/>
        <dbReference type="ChEBI" id="CHEBI:17562"/>
        <dbReference type="ChEBI" id="CHEBI:30616"/>
        <dbReference type="ChEBI" id="CHEBI:60377"/>
        <dbReference type="ChEBI" id="CHEBI:456216"/>
        <dbReference type="EC" id="2.7.1.48"/>
    </reaction>
</comment>
<evidence type="ECO:0000313" key="8">
    <source>
        <dbReference type="Proteomes" id="UP000230914"/>
    </source>
</evidence>
<dbReference type="InterPro" id="IPR000764">
    <property type="entry name" value="Uridine_kinase-like"/>
</dbReference>
<dbReference type="GO" id="GO:0044206">
    <property type="term" value="P:UMP salvage"/>
    <property type="evidence" value="ECO:0007669"/>
    <property type="project" value="UniProtKB-UniPathway"/>
</dbReference>
<dbReference type="GO" id="GO:0004849">
    <property type="term" value="F:uridine kinase activity"/>
    <property type="evidence" value="ECO:0007669"/>
    <property type="project" value="UniProtKB-EC"/>
</dbReference>
<protein>
    <recommendedName>
        <fullName evidence="5">Uridine kinase</fullName>
        <ecNumber evidence="5">2.7.1.48</ecNumber>
    </recommendedName>
</protein>
<feature type="domain" description="Phosphoribulokinase/uridine kinase" evidence="6">
    <location>
        <begin position="1"/>
        <end position="183"/>
    </location>
</feature>
<evidence type="ECO:0000256" key="2">
    <source>
        <dbReference type="ARBA" id="ARBA00022679"/>
    </source>
</evidence>
<keyword evidence="4 5" id="KW-0418">Kinase</keyword>
<dbReference type="CDD" id="cd02023">
    <property type="entry name" value="UMPK"/>
    <property type="match status" value="1"/>
</dbReference>
<evidence type="ECO:0000256" key="3">
    <source>
        <dbReference type="ARBA" id="ARBA00022741"/>
    </source>
</evidence>
<dbReference type="Proteomes" id="UP000230914">
    <property type="component" value="Unassembled WGS sequence"/>
</dbReference>
<dbReference type="SUPFAM" id="SSF52540">
    <property type="entry name" value="P-loop containing nucleoside triphosphate hydrolases"/>
    <property type="match status" value="1"/>
</dbReference>
<dbReference type="UniPathway" id="UPA00574">
    <property type="reaction ID" value="UER00637"/>
</dbReference>
<dbReference type="InterPro" id="IPR027417">
    <property type="entry name" value="P-loop_NTPase"/>
</dbReference>
<dbReference type="Pfam" id="PF00485">
    <property type="entry name" value="PRK"/>
    <property type="match status" value="1"/>
</dbReference>
<name>A0A2G6K8Y6_9ACTN</name>
<dbReference type="EC" id="2.7.1.48" evidence="5"/>
<dbReference type="PRINTS" id="PR00988">
    <property type="entry name" value="URIDINKINASE"/>
</dbReference>
<keyword evidence="2 5" id="KW-0808">Transferase</keyword>
<dbReference type="AlphaFoldDB" id="A0A2G6K8Y6"/>
<keyword evidence="5" id="KW-0067">ATP-binding</keyword>
<evidence type="ECO:0000256" key="4">
    <source>
        <dbReference type="ARBA" id="ARBA00022777"/>
    </source>
</evidence>
<evidence type="ECO:0000256" key="1">
    <source>
        <dbReference type="ARBA" id="ARBA00004690"/>
    </source>
</evidence>
<proteinExistence type="inferred from homology"/>
<evidence type="ECO:0000256" key="5">
    <source>
        <dbReference type="RuleBase" id="RU003825"/>
    </source>
</evidence>
<dbReference type="Gene3D" id="3.40.50.300">
    <property type="entry name" value="P-loop containing nucleotide triphosphate hydrolases"/>
    <property type="match status" value="1"/>
</dbReference>
<dbReference type="GO" id="GO:0005737">
    <property type="term" value="C:cytoplasm"/>
    <property type="evidence" value="ECO:0007669"/>
    <property type="project" value="UniProtKB-SubCell"/>
</dbReference>
<comment type="pathway">
    <text evidence="1 5">Pyrimidine metabolism; UMP biosynthesis via salvage pathway; UMP from uridine: step 1/1.</text>
</comment>
<comment type="catalytic activity">
    <reaction evidence="5">
        <text>uridine + ATP = UMP + ADP + H(+)</text>
        <dbReference type="Rhea" id="RHEA:16825"/>
        <dbReference type="ChEBI" id="CHEBI:15378"/>
        <dbReference type="ChEBI" id="CHEBI:16704"/>
        <dbReference type="ChEBI" id="CHEBI:30616"/>
        <dbReference type="ChEBI" id="CHEBI:57865"/>
        <dbReference type="ChEBI" id="CHEBI:456216"/>
        <dbReference type="EC" id="2.7.1.48"/>
    </reaction>
</comment>